<evidence type="ECO:0000259" key="1">
    <source>
        <dbReference type="Pfam" id="PF08240"/>
    </source>
</evidence>
<protein>
    <submittedName>
        <fullName evidence="2">Alcohol dehydrogenase catalytic domain-containing protein</fullName>
    </submittedName>
</protein>
<dbReference type="AlphaFoldDB" id="A0A930UR11"/>
<gene>
    <name evidence="2" type="ORF">INT80_04025</name>
</gene>
<evidence type="ECO:0000313" key="2">
    <source>
        <dbReference type="EMBL" id="MBF4102372.1"/>
    </source>
</evidence>
<dbReference type="EMBL" id="JADION010000008">
    <property type="protein sequence ID" value="MBF4102372.1"/>
    <property type="molecule type" value="Genomic_DNA"/>
</dbReference>
<comment type="caution">
    <text evidence="2">The sequence shown here is derived from an EMBL/GenBank/DDBJ whole genome shotgun (WGS) entry which is preliminary data.</text>
</comment>
<dbReference type="InterPro" id="IPR013154">
    <property type="entry name" value="ADH-like_N"/>
</dbReference>
<dbReference type="Pfam" id="PF08240">
    <property type="entry name" value="ADH_N"/>
    <property type="match status" value="1"/>
</dbReference>
<accession>A0A930UR11</accession>
<dbReference type="InterPro" id="IPR011032">
    <property type="entry name" value="GroES-like_sf"/>
</dbReference>
<name>A0A930UR11_9PAST</name>
<proteinExistence type="predicted"/>
<dbReference type="Gene3D" id="3.90.180.10">
    <property type="entry name" value="Medium-chain alcohol dehydrogenases, catalytic domain"/>
    <property type="match status" value="1"/>
</dbReference>
<sequence length="43" mass="4346">MGTVIEVGKAVHHVKVGDCVVSDIVIAAAVGACRTGHPTFAKT</sequence>
<organism evidence="2">
    <name type="scientific">Gallibacterium anatis</name>
    <dbReference type="NCBI Taxonomy" id="750"/>
    <lineage>
        <taxon>Bacteria</taxon>
        <taxon>Pseudomonadati</taxon>
        <taxon>Pseudomonadota</taxon>
        <taxon>Gammaproteobacteria</taxon>
        <taxon>Pasteurellales</taxon>
        <taxon>Pasteurellaceae</taxon>
        <taxon>Gallibacterium</taxon>
    </lineage>
</organism>
<reference evidence="2" key="1">
    <citation type="submission" date="2020-11" db="EMBL/GenBank/DDBJ databases">
        <title>Gallibacterium anatis 1637, full genome, WGS.</title>
        <authorList>
            <person name="Laishevtcev A.I."/>
            <person name="Yakimova E.A."/>
            <person name="Petkovich D."/>
            <person name="Stepanova T.V."/>
            <person name="Kalendr R.S."/>
            <person name="Rubalsky E.O."/>
            <person name="Zulkarneev E.R."/>
            <person name="Aleshkin A.V."/>
        </authorList>
    </citation>
    <scope>NUCLEOTIDE SEQUENCE</scope>
    <source>
        <strain evidence="2">1637</strain>
    </source>
</reference>
<feature type="domain" description="Alcohol dehydrogenase-like N-terminal" evidence="1">
    <location>
        <begin position="1"/>
        <end position="40"/>
    </location>
</feature>
<dbReference type="SUPFAM" id="SSF50129">
    <property type="entry name" value="GroES-like"/>
    <property type="match status" value="1"/>
</dbReference>